<accession>A0A0F9K1M4</accession>
<dbReference type="EC" id="1.7.1.7" evidence="1"/>
<evidence type="ECO:0000256" key="3">
    <source>
        <dbReference type="ARBA" id="ARBA00022857"/>
    </source>
</evidence>
<dbReference type="PANTHER" id="PTHR43170">
    <property type="entry name" value="GMP REDUCTASE"/>
    <property type="match status" value="1"/>
</dbReference>
<keyword evidence="3" id="KW-0521">NADP</keyword>
<reference evidence="6" key="1">
    <citation type="journal article" date="2015" name="Nature">
        <title>Complex archaea that bridge the gap between prokaryotes and eukaryotes.</title>
        <authorList>
            <person name="Spang A."/>
            <person name="Saw J.H."/>
            <person name="Jorgensen S.L."/>
            <person name="Zaremba-Niedzwiedzka K."/>
            <person name="Martijn J."/>
            <person name="Lind A.E."/>
            <person name="van Eijk R."/>
            <person name="Schleper C."/>
            <person name="Guy L."/>
            <person name="Ettema T.J."/>
        </authorList>
    </citation>
    <scope>NUCLEOTIDE SEQUENCE</scope>
</reference>
<dbReference type="CDD" id="cd00381">
    <property type="entry name" value="IMPDH"/>
    <property type="match status" value="1"/>
</dbReference>
<keyword evidence="4" id="KW-0560">Oxidoreductase</keyword>
<feature type="domain" description="IMP dehydrogenase/GMP reductase" evidence="5">
    <location>
        <begin position="4"/>
        <end position="340"/>
    </location>
</feature>
<dbReference type="AlphaFoldDB" id="A0A0F9K1M4"/>
<dbReference type="InterPro" id="IPR050139">
    <property type="entry name" value="GMP_reductase"/>
</dbReference>
<dbReference type="EMBL" id="LAZR01014774">
    <property type="protein sequence ID" value="KKM16003.1"/>
    <property type="molecule type" value="Genomic_DNA"/>
</dbReference>
<dbReference type="GO" id="GO:0005829">
    <property type="term" value="C:cytosol"/>
    <property type="evidence" value="ECO:0007669"/>
    <property type="project" value="TreeGrafter"/>
</dbReference>
<dbReference type="GO" id="GO:0016616">
    <property type="term" value="F:oxidoreductase activity, acting on the CH-OH group of donors, NAD or NADP as acceptor"/>
    <property type="evidence" value="ECO:0007669"/>
    <property type="project" value="UniProtKB-ARBA"/>
</dbReference>
<dbReference type="Gene3D" id="3.20.20.70">
    <property type="entry name" value="Aldolase class I"/>
    <property type="match status" value="1"/>
</dbReference>
<name>A0A0F9K1M4_9ZZZZ</name>
<evidence type="ECO:0000259" key="5">
    <source>
        <dbReference type="Pfam" id="PF00478"/>
    </source>
</evidence>
<evidence type="ECO:0000313" key="6">
    <source>
        <dbReference type="EMBL" id="KKM16003.1"/>
    </source>
</evidence>
<dbReference type="Pfam" id="PF00478">
    <property type="entry name" value="IMPDH"/>
    <property type="match status" value="1"/>
</dbReference>
<evidence type="ECO:0000256" key="2">
    <source>
        <dbReference type="ARBA" id="ARBA00015800"/>
    </source>
</evidence>
<proteinExistence type="predicted"/>
<evidence type="ECO:0000256" key="1">
    <source>
        <dbReference type="ARBA" id="ARBA00012678"/>
    </source>
</evidence>
<evidence type="ECO:0000256" key="4">
    <source>
        <dbReference type="ARBA" id="ARBA00023002"/>
    </source>
</evidence>
<sequence length="343" mass="37024">MRKGLTFNDVCLVPRYNNIDSRTEPDIGSWQTRKIKIGMPLVPANMDTVIGSDLAKIIVGNGGVPIFHRFTDFETQKKWVEEFDGRIVLSCGVNKFDNISKLLDLGPLGICVDVAHGHSQRMVELIGTIKNHYPNVEIIAGNVCTARAYHDLVNAGADAVKVGIGPGAACTTRVVTGFGVPQFTAIRDCAEEADHFRIPIIADGGIKSSKDVALALAAGASTVMIGKLFALTEESAAEKIHDAREGLYLGKGIGPLIAKYRGQASEDFQNEFYGGLKEKTVAEGTDFWAPVSGSAQELIDDLLGGLRSAMTYGGARSIKELHRKAEFVEVTAAYEAESKPRRE</sequence>
<dbReference type="SMART" id="SM01240">
    <property type="entry name" value="IMPDH"/>
    <property type="match status" value="1"/>
</dbReference>
<dbReference type="FunFam" id="3.20.20.70:FF:000424">
    <property type="entry name" value="Inosine-5'-monophosphate dehydrogenase 2"/>
    <property type="match status" value="1"/>
</dbReference>
<dbReference type="SUPFAM" id="SSF51412">
    <property type="entry name" value="Inosine monophosphate dehydrogenase (IMPDH)"/>
    <property type="match status" value="1"/>
</dbReference>
<dbReference type="InterPro" id="IPR013785">
    <property type="entry name" value="Aldolase_TIM"/>
</dbReference>
<gene>
    <name evidence="6" type="ORF">LCGC14_1690220</name>
</gene>
<organism evidence="6">
    <name type="scientific">marine sediment metagenome</name>
    <dbReference type="NCBI Taxonomy" id="412755"/>
    <lineage>
        <taxon>unclassified sequences</taxon>
        <taxon>metagenomes</taxon>
        <taxon>ecological metagenomes</taxon>
    </lineage>
</organism>
<protein>
    <recommendedName>
        <fullName evidence="2">GMP reductase</fullName>
        <ecNumber evidence="1">1.7.1.7</ecNumber>
    </recommendedName>
</protein>
<dbReference type="GO" id="GO:0003920">
    <property type="term" value="F:GMP reductase activity"/>
    <property type="evidence" value="ECO:0007669"/>
    <property type="project" value="UniProtKB-EC"/>
</dbReference>
<comment type="caution">
    <text evidence="6">The sequence shown here is derived from an EMBL/GenBank/DDBJ whole genome shotgun (WGS) entry which is preliminary data.</text>
</comment>
<dbReference type="PANTHER" id="PTHR43170:SF5">
    <property type="entry name" value="GMP REDUCTASE"/>
    <property type="match status" value="1"/>
</dbReference>
<dbReference type="InterPro" id="IPR001093">
    <property type="entry name" value="IMP_DH_GMPRt"/>
</dbReference>